<feature type="domain" description="Transketolase-like pyrimidine-binding" evidence="4">
    <location>
        <begin position="4"/>
        <end position="179"/>
    </location>
</feature>
<evidence type="ECO:0000259" key="4">
    <source>
        <dbReference type="SMART" id="SM00861"/>
    </source>
</evidence>
<proteinExistence type="predicted"/>
<dbReference type="InterPro" id="IPR033248">
    <property type="entry name" value="Transketolase_C"/>
</dbReference>
<dbReference type="AlphaFoldDB" id="A0A938B3E8"/>
<dbReference type="InterPro" id="IPR009014">
    <property type="entry name" value="Transketo_C/PFOR_II"/>
</dbReference>
<dbReference type="NCBIfam" id="NF006667">
    <property type="entry name" value="PRK09212.1"/>
    <property type="match status" value="1"/>
</dbReference>
<dbReference type="GO" id="GO:0016491">
    <property type="term" value="F:oxidoreductase activity"/>
    <property type="evidence" value="ECO:0007669"/>
    <property type="project" value="UniProtKB-KW"/>
</dbReference>
<dbReference type="PANTHER" id="PTHR43257:SF2">
    <property type="entry name" value="PYRUVATE DEHYDROGENASE E1 COMPONENT SUBUNIT BETA"/>
    <property type="match status" value="1"/>
</dbReference>
<dbReference type="InterPro" id="IPR005475">
    <property type="entry name" value="Transketolase-like_Pyr-bd"/>
</dbReference>
<keyword evidence="2" id="KW-0560">Oxidoreductase</keyword>
<comment type="cofactor">
    <cofactor evidence="1">
        <name>thiamine diphosphate</name>
        <dbReference type="ChEBI" id="CHEBI:58937"/>
    </cofactor>
</comment>
<dbReference type="Proteomes" id="UP000712673">
    <property type="component" value="Unassembled WGS sequence"/>
</dbReference>
<comment type="caution">
    <text evidence="5">The sequence shown here is derived from an EMBL/GenBank/DDBJ whole genome shotgun (WGS) entry which is preliminary data.</text>
</comment>
<evidence type="ECO:0000256" key="1">
    <source>
        <dbReference type="ARBA" id="ARBA00001964"/>
    </source>
</evidence>
<keyword evidence="3" id="KW-0786">Thiamine pyrophosphate</keyword>
<dbReference type="FunFam" id="3.40.50.970:FF:000001">
    <property type="entry name" value="Pyruvate dehydrogenase E1 beta subunit"/>
    <property type="match status" value="1"/>
</dbReference>
<dbReference type="SUPFAM" id="SSF52922">
    <property type="entry name" value="TK C-terminal domain-like"/>
    <property type="match status" value="1"/>
</dbReference>
<dbReference type="PANTHER" id="PTHR43257">
    <property type="entry name" value="PYRUVATE DEHYDROGENASE E1 COMPONENT BETA SUBUNIT"/>
    <property type="match status" value="1"/>
</dbReference>
<evidence type="ECO:0000313" key="5">
    <source>
        <dbReference type="EMBL" id="MBM3224984.1"/>
    </source>
</evidence>
<gene>
    <name evidence="5" type="ORF">FJZ47_14435</name>
</gene>
<accession>A0A938B3E8</accession>
<evidence type="ECO:0000256" key="2">
    <source>
        <dbReference type="ARBA" id="ARBA00023002"/>
    </source>
</evidence>
<dbReference type="Gene3D" id="3.40.50.920">
    <property type="match status" value="1"/>
</dbReference>
<dbReference type="SUPFAM" id="SSF52518">
    <property type="entry name" value="Thiamin diphosphate-binding fold (THDP-binding)"/>
    <property type="match status" value="1"/>
</dbReference>
<evidence type="ECO:0000256" key="3">
    <source>
        <dbReference type="ARBA" id="ARBA00023052"/>
    </source>
</evidence>
<dbReference type="Pfam" id="PF02779">
    <property type="entry name" value="Transket_pyr"/>
    <property type="match status" value="1"/>
</dbReference>
<dbReference type="FunFam" id="3.40.50.920:FF:000001">
    <property type="entry name" value="Pyruvate dehydrogenase E1 beta subunit"/>
    <property type="match status" value="1"/>
</dbReference>
<name>A0A938B3E8_UNCTE</name>
<dbReference type="SMART" id="SM00861">
    <property type="entry name" value="Transket_pyr"/>
    <property type="match status" value="1"/>
</dbReference>
<dbReference type="Gene3D" id="3.40.50.970">
    <property type="match status" value="1"/>
</dbReference>
<evidence type="ECO:0000313" key="6">
    <source>
        <dbReference type="Proteomes" id="UP000712673"/>
    </source>
</evidence>
<protein>
    <submittedName>
        <fullName evidence="5">Alpha-ketoacid dehydrogenase subunit beta</fullName>
    </submittedName>
</protein>
<dbReference type="EMBL" id="VGLS01000451">
    <property type="protein sequence ID" value="MBM3224984.1"/>
    <property type="molecule type" value="Genomic_DNA"/>
</dbReference>
<organism evidence="5 6">
    <name type="scientific">Tectimicrobiota bacterium</name>
    <dbReference type="NCBI Taxonomy" id="2528274"/>
    <lineage>
        <taxon>Bacteria</taxon>
        <taxon>Pseudomonadati</taxon>
        <taxon>Nitrospinota/Tectimicrobiota group</taxon>
        <taxon>Candidatus Tectimicrobiota</taxon>
    </lineage>
</organism>
<dbReference type="Pfam" id="PF02780">
    <property type="entry name" value="Transketolase_C"/>
    <property type="match status" value="1"/>
</dbReference>
<reference evidence="5" key="1">
    <citation type="submission" date="2019-03" db="EMBL/GenBank/DDBJ databases">
        <title>Lake Tanganyika Metagenome-Assembled Genomes (MAGs).</title>
        <authorList>
            <person name="Tran P."/>
        </authorList>
    </citation>
    <scope>NUCLEOTIDE SEQUENCE</scope>
    <source>
        <strain evidence="5">K_DeepCast_65m_m2_066</strain>
    </source>
</reference>
<sequence>MPLRTLVEAINDALRCEMAADDRVILLGEDIGREGGVFRVTEGLQAVYGPQRVLDTPLAESGIAGMAIGMAIAGLRPVAEMQFMAFLYPAFDQITNHLGRMRNRSRGRFTCPLVLRAPCGGGIHPPEHHSESGEAILAHTPGIKVVLPSTPYDAKGLLISAIRDPDPVVFLEPERIYRAVRQEVPDGLYTVPIGQARVVQEGTDITVIGWGAMLREVNQAAETMRGEGVSVEVIDVRTISPLDVPTLITSVEKTGRAVVVHEAPRTCGFGAEIVAQINERALLSLQAPVERVTGFDTVFPLPQLEKYYMPTTARVVEAIRRVLAF</sequence>
<dbReference type="InterPro" id="IPR029061">
    <property type="entry name" value="THDP-binding"/>
</dbReference>
<dbReference type="CDD" id="cd07036">
    <property type="entry name" value="TPP_PYR_E1-PDHc-beta_like"/>
    <property type="match status" value="1"/>
</dbReference>